<proteinExistence type="predicted"/>
<accession>A0A239JQD9</accession>
<gene>
    <name evidence="1" type="ORF">SAMN05421770_10458</name>
</gene>
<reference evidence="1 2" key="1">
    <citation type="submission" date="2017-06" db="EMBL/GenBank/DDBJ databases">
        <authorList>
            <person name="Kim H.J."/>
            <person name="Triplett B.A."/>
        </authorList>
    </citation>
    <scope>NUCLEOTIDE SEQUENCE [LARGE SCALE GENOMIC DNA]</scope>
    <source>
        <strain evidence="1 2">DSM 18704</strain>
    </source>
</reference>
<name>A0A239JQD9_9BACT</name>
<dbReference type="Proteomes" id="UP000198356">
    <property type="component" value="Unassembled WGS sequence"/>
</dbReference>
<dbReference type="RefSeq" id="WP_245817965.1">
    <property type="nucleotide sequence ID" value="NZ_FZOU01000004.1"/>
</dbReference>
<protein>
    <submittedName>
        <fullName evidence="1">Uncharacterized protein</fullName>
    </submittedName>
</protein>
<dbReference type="EMBL" id="FZOU01000004">
    <property type="protein sequence ID" value="SNT07638.1"/>
    <property type="molecule type" value="Genomic_DNA"/>
</dbReference>
<evidence type="ECO:0000313" key="2">
    <source>
        <dbReference type="Proteomes" id="UP000198356"/>
    </source>
</evidence>
<sequence length="206" mass="23465">MEHDWYDLQDQLPRNIKRRFSRLAGLLDLADSEFLDMRKKKLEYERSVSVRLEAQVPDMSDVAIDQVSLKSFTAQDVLVKELDAKIAKIRNLELQSEKTPESFRPQVELVLAAGLRTLEELRNSLAVHRDAIIEYVELCKSIWDRRGKPANILPGVSVLYLVVILLAKKGDQAALAVFKKARLVVHDGFDEQLENARKALGNIKSE</sequence>
<organism evidence="1 2">
    <name type="scientific">Granulicella rosea</name>
    <dbReference type="NCBI Taxonomy" id="474952"/>
    <lineage>
        <taxon>Bacteria</taxon>
        <taxon>Pseudomonadati</taxon>
        <taxon>Acidobacteriota</taxon>
        <taxon>Terriglobia</taxon>
        <taxon>Terriglobales</taxon>
        <taxon>Acidobacteriaceae</taxon>
        <taxon>Granulicella</taxon>
    </lineage>
</organism>
<keyword evidence="2" id="KW-1185">Reference proteome</keyword>
<evidence type="ECO:0000313" key="1">
    <source>
        <dbReference type="EMBL" id="SNT07638.1"/>
    </source>
</evidence>
<dbReference type="AlphaFoldDB" id="A0A239JQD9"/>